<dbReference type="InterPro" id="IPR014710">
    <property type="entry name" value="RmlC-like_jellyroll"/>
</dbReference>
<evidence type="ECO:0000259" key="1">
    <source>
        <dbReference type="Pfam" id="PF07883"/>
    </source>
</evidence>
<dbReference type="EMBL" id="JBJQOH010000003">
    <property type="protein sequence ID" value="KAL3690637.1"/>
    <property type="molecule type" value="Genomic_DNA"/>
</dbReference>
<organism evidence="2 3">
    <name type="scientific">Riccia sorocarpa</name>
    <dbReference type="NCBI Taxonomy" id="122646"/>
    <lineage>
        <taxon>Eukaryota</taxon>
        <taxon>Viridiplantae</taxon>
        <taxon>Streptophyta</taxon>
        <taxon>Embryophyta</taxon>
        <taxon>Marchantiophyta</taxon>
        <taxon>Marchantiopsida</taxon>
        <taxon>Marchantiidae</taxon>
        <taxon>Marchantiales</taxon>
        <taxon>Ricciaceae</taxon>
        <taxon>Riccia</taxon>
    </lineage>
</organism>
<protein>
    <recommendedName>
        <fullName evidence="1">Cupin type-2 domain-containing protein</fullName>
    </recommendedName>
</protein>
<dbReference type="SUPFAM" id="SSF51182">
    <property type="entry name" value="RmlC-like cupins"/>
    <property type="match status" value="1"/>
</dbReference>
<proteinExistence type="predicted"/>
<dbReference type="PANTHER" id="PTHR36440">
    <property type="entry name" value="PUTATIVE (AFU_ORTHOLOGUE AFUA_8G07350)-RELATED"/>
    <property type="match status" value="1"/>
</dbReference>
<keyword evidence="3" id="KW-1185">Reference proteome</keyword>
<dbReference type="Gene3D" id="2.60.120.10">
    <property type="entry name" value="Jelly Rolls"/>
    <property type="match status" value="1"/>
</dbReference>
<dbReference type="InterPro" id="IPR011051">
    <property type="entry name" value="RmlC_Cupin_sf"/>
</dbReference>
<dbReference type="Proteomes" id="UP001633002">
    <property type="component" value="Unassembled WGS sequence"/>
</dbReference>
<feature type="domain" description="Cupin type-2" evidence="1">
    <location>
        <begin position="47"/>
        <end position="114"/>
    </location>
</feature>
<dbReference type="AlphaFoldDB" id="A0ABD3HJ70"/>
<evidence type="ECO:0000313" key="2">
    <source>
        <dbReference type="EMBL" id="KAL3690637.1"/>
    </source>
</evidence>
<dbReference type="Pfam" id="PF07883">
    <property type="entry name" value="Cupin_2"/>
    <property type="match status" value="1"/>
</dbReference>
<gene>
    <name evidence="2" type="ORF">R1sor_004288</name>
</gene>
<dbReference type="PANTHER" id="PTHR36440:SF1">
    <property type="entry name" value="PUTATIVE (AFU_ORTHOLOGUE AFUA_8G07350)-RELATED"/>
    <property type="match status" value="1"/>
</dbReference>
<accession>A0ABD3HJ70</accession>
<name>A0ABD3HJ70_9MARC</name>
<evidence type="ECO:0000313" key="3">
    <source>
        <dbReference type="Proteomes" id="UP001633002"/>
    </source>
</evidence>
<reference evidence="2 3" key="1">
    <citation type="submission" date="2024-09" db="EMBL/GenBank/DDBJ databases">
        <title>Chromosome-scale assembly of Riccia sorocarpa.</title>
        <authorList>
            <person name="Paukszto L."/>
        </authorList>
    </citation>
    <scope>NUCLEOTIDE SEQUENCE [LARGE SCALE GENOMIC DNA]</scope>
    <source>
        <strain evidence="2">LP-2024</strain>
        <tissue evidence="2">Aerial parts of the thallus</tissue>
    </source>
</reference>
<sequence length="172" mass="18931">MDLFSVANTLTPTTTDQMTQVWAMGVLVTLKIFGNQTGGLMSSFEDEVSPGIGPPLHYHTLEDETWTMLEGGLTWIIGENQHDVTDGDVIFIPRGTPHAFVNKSGKNARMLVIYTPAGQENWFVEIGKPVHDPAKPPEISPEERQAAIKIGEEKYAMVFLPPKQAPAAKDEL</sequence>
<dbReference type="InterPro" id="IPR013096">
    <property type="entry name" value="Cupin_2"/>
</dbReference>
<dbReference type="InterPro" id="IPR053146">
    <property type="entry name" value="QDO-like"/>
</dbReference>
<comment type="caution">
    <text evidence="2">The sequence shown here is derived from an EMBL/GenBank/DDBJ whole genome shotgun (WGS) entry which is preliminary data.</text>
</comment>